<keyword evidence="3" id="KW-1185">Reference proteome</keyword>
<reference evidence="2 3" key="1">
    <citation type="submission" date="2016-11" db="EMBL/GenBank/DDBJ databases">
        <title>Complete genome sequence of the aerobically denitrifying bacterium Chelatococcus daeguensis TAD1.</title>
        <authorList>
            <person name="Yang Y."/>
            <person name="Huang S."/>
            <person name="Lin E."/>
        </authorList>
    </citation>
    <scope>NUCLEOTIDE SEQUENCE [LARGE SCALE GENOMIC DNA]</scope>
    <source>
        <strain evidence="2 3">TAD1</strain>
    </source>
</reference>
<gene>
    <name evidence="2" type="ORF">BOQ54_14700</name>
</gene>
<evidence type="ECO:0000313" key="2">
    <source>
        <dbReference type="EMBL" id="APF38415.1"/>
    </source>
</evidence>
<feature type="signal peptide" evidence="1">
    <location>
        <begin position="1"/>
        <end position="21"/>
    </location>
</feature>
<keyword evidence="1" id="KW-0732">Signal</keyword>
<evidence type="ECO:0000313" key="3">
    <source>
        <dbReference type="Proteomes" id="UP000182703"/>
    </source>
</evidence>
<organism evidence="2 3">
    <name type="scientific">Chelatococcus daeguensis</name>
    <dbReference type="NCBI Taxonomy" id="444444"/>
    <lineage>
        <taxon>Bacteria</taxon>
        <taxon>Pseudomonadati</taxon>
        <taxon>Pseudomonadota</taxon>
        <taxon>Alphaproteobacteria</taxon>
        <taxon>Hyphomicrobiales</taxon>
        <taxon>Chelatococcaceae</taxon>
        <taxon>Chelatococcus</taxon>
    </lineage>
</organism>
<dbReference type="RefSeq" id="WP_071924177.1">
    <property type="nucleotide sequence ID" value="NZ_CP018095.1"/>
</dbReference>
<dbReference type="EMBL" id="CP018095">
    <property type="protein sequence ID" value="APF38415.1"/>
    <property type="molecule type" value="Genomic_DNA"/>
</dbReference>
<dbReference type="PROSITE" id="PS51257">
    <property type="entry name" value="PROKAR_LIPOPROTEIN"/>
    <property type="match status" value="1"/>
</dbReference>
<dbReference type="KEGG" id="cdq:BOQ54_14700"/>
<accession>A0AAC9JU40</accession>
<evidence type="ECO:0000256" key="1">
    <source>
        <dbReference type="SAM" id="SignalP"/>
    </source>
</evidence>
<protein>
    <submittedName>
        <fullName evidence="2">Uncharacterized protein</fullName>
    </submittedName>
</protein>
<dbReference type="AlphaFoldDB" id="A0AAC9JU40"/>
<sequence length="96" mass="10042">MRLFAAVFAVAVLACAGPVLAACPERPACRGCGCKGGPGYRGPDGRCVGFRDLAKVCGPQPERRCTFENAPGTGANRACALGKQMNNRDINGRSRE</sequence>
<feature type="chain" id="PRO_5042136468" evidence="1">
    <location>
        <begin position="22"/>
        <end position="96"/>
    </location>
</feature>
<name>A0AAC9JU40_9HYPH</name>
<proteinExistence type="predicted"/>
<dbReference type="Proteomes" id="UP000182703">
    <property type="component" value="Chromosome"/>
</dbReference>